<feature type="non-terminal residue" evidence="1">
    <location>
        <position position="1"/>
    </location>
</feature>
<evidence type="ECO:0000313" key="2">
    <source>
        <dbReference type="Proteomes" id="UP000263596"/>
    </source>
</evidence>
<gene>
    <name evidence="1" type="ORF">DHW29_01510</name>
</gene>
<dbReference type="Proteomes" id="UP000263596">
    <property type="component" value="Unassembled WGS sequence"/>
</dbReference>
<dbReference type="EMBL" id="DPVE01000030">
    <property type="protein sequence ID" value="HCK29002.1"/>
    <property type="molecule type" value="Genomic_DNA"/>
</dbReference>
<comment type="caution">
    <text evidence="1">The sequence shown here is derived from an EMBL/GenBank/DDBJ whole genome shotgun (WGS) entry which is preliminary data.</text>
</comment>
<evidence type="ECO:0000313" key="1">
    <source>
        <dbReference type="EMBL" id="HCK29002.1"/>
    </source>
</evidence>
<proteinExistence type="predicted"/>
<protein>
    <submittedName>
        <fullName evidence="1">Short chain dehydrogenase</fullName>
    </submittedName>
</protein>
<reference evidence="1 2" key="1">
    <citation type="journal article" date="2018" name="Nat. Biotechnol.">
        <title>A standardized bacterial taxonomy based on genome phylogeny substantially revises the tree of life.</title>
        <authorList>
            <person name="Parks D.H."/>
            <person name="Chuvochina M."/>
            <person name="Waite D.W."/>
            <person name="Rinke C."/>
            <person name="Skarshewski A."/>
            <person name="Chaumeil P.A."/>
            <person name="Hugenholtz P."/>
        </authorList>
    </citation>
    <scope>NUCLEOTIDE SEQUENCE [LARGE SCALE GENOMIC DNA]</scope>
    <source>
        <strain evidence="1">UBA9669</strain>
    </source>
</reference>
<organism evidence="1 2">
    <name type="scientific">Acinetobacter ursingii</name>
    <dbReference type="NCBI Taxonomy" id="108980"/>
    <lineage>
        <taxon>Bacteria</taxon>
        <taxon>Pseudomonadati</taxon>
        <taxon>Pseudomonadota</taxon>
        <taxon>Gammaproteobacteria</taxon>
        <taxon>Moraxellales</taxon>
        <taxon>Moraxellaceae</taxon>
        <taxon>Acinetobacter</taxon>
    </lineage>
</organism>
<name>A0A3D2SJM7_9GAMM</name>
<sequence length="44" mass="4970">KTGSRLLVKAIEKEPVKAYVPQWPWLPMGIAMKVLPLRLVNKLG</sequence>
<dbReference type="AlphaFoldDB" id="A0A3D2SJM7"/>
<accession>A0A3D2SJM7</accession>